<dbReference type="AlphaFoldDB" id="A0A1I2MVT1"/>
<dbReference type="OrthoDB" id="9807890at2"/>
<organism evidence="7 8">
    <name type="scientific">Neptunomonas qingdaonensis</name>
    <dbReference type="NCBI Taxonomy" id="1045558"/>
    <lineage>
        <taxon>Bacteria</taxon>
        <taxon>Pseudomonadati</taxon>
        <taxon>Pseudomonadota</taxon>
        <taxon>Gammaproteobacteria</taxon>
        <taxon>Oceanospirillales</taxon>
        <taxon>Oceanospirillaceae</taxon>
        <taxon>Neptunomonas</taxon>
    </lineage>
</organism>
<evidence type="ECO:0000313" key="7">
    <source>
        <dbReference type="EMBL" id="SFF95553.1"/>
    </source>
</evidence>
<reference evidence="8" key="1">
    <citation type="submission" date="2016-10" db="EMBL/GenBank/DDBJ databases">
        <authorList>
            <person name="Varghese N."/>
            <person name="Submissions S."/>
        </authorList>
    </citation>
    <scope>NUCLEOTIDE SEQUENCE [LARGE SCALE GENOMIC DNA]</scope>
    <source>
        <strain evidence="8">CGMCC 1.10971</strain>
    </source>
</reference>
<keyword evidence="8" id="KW-1185">Reference proteome</keyword>
<dbReference type="CDD" id="cd07422">
    <property type="entry name" value="MPP_ApaH"/>
    <property type="match status" value="1"/>
</dbReference>
<dbReference type="NCBIfam" id="NF001204">
    <property type="entry name" value="PRK00166.1"/>
    <property type="match status" value="1"/>
</dbReference>
<comment type="similarity">
    <text evidence="2 5">Belongs to the Ap4A hydrolase family.</text>
</comment>
<protein>
    <recommendedName>
        <fullName evidence="5">Bis(5'-nucleosyl)-tetraphosphatase, symmetrical</fullName>
        <ecNumber evidence="5">3.6.1.41</ecNumber>
    </recommendedName>
    <alternativeName>
        <fullName evidence="5">Ap4A hydrolase</fullName>
    </alternativeName>
    <alternativeName>
        <fullName evidence="5">Diadenosine 5',5'''-P1,P4-tetraphosphate pyrophosphohydrolase</fullName>
    </alternativeName>
    <alternativeName>
        <fullName evidence="5">Diadenosine tetraphosphatase</fullName>
    </alternativeName>
</protein>
<dbReference type="SUPFAM" id="SSF56300">
    <property type="entry name" value="Metallo-dependent phosphatases"/>
    <property type="match status" value="1"/>
</dbReference>
<dbReference type="InterPro" id="IPR029052">
    <property type="entry name" value="Metallo-depent_PP-like"/>
</dbReference>
<accession>A0A1I2MVT1</accession>
<proteinExistence type="inferred from homology"/>
<sequence length="276" mass="31476">MATYAIGDIQGCFDEFQNLLELINFGQNDKLWLCGDLVNRGPKSLQTLRFIKELGVQAHMVLGNHDLHLLAVHYDITRKKKSDTLDEILCAPDREELMQWLQQQPLLHTDSRLNFTMVHAGIPPGWSINNAQKKAQEVENILRSAKAQAFFEHMYGNKPEKWSNDLKGWKRLRTITNYLTRMRFCTPEGKLEFASKGGLETQPDGFLPWYKHPHRKTAGENIIFGHWAALQGAADTQNVYALDTGCIWGVKLTALRLDDLSYYRTPSLQKSAFATG</sequence>
<evidence type="ECO:0000313" key="8">
    <source>
        <dbReference type="Proteomes" id="UP000198623"/>
    </source>
</evidence>
<dbReference type="GO" id="GO:0008803">
    <property type="term" value="F:bis(5'-nucleosyl)-tetraphosphatase (symmetrical) activity"/>
    <property type="evidence" value="ECO:0007669"/>
    <property type="project" value="UniProtKB-UniRule"/>
</dbReference>
<dbReference type="Gene3D" id="3.60.21.10">
    <property type="match status" value="1"/>
</dbReference>
<evidence type="ECO:0000256" key="3">
    <source>
        <dbReference type="ARBA" id="ARBA00022801"/>
    </source>
</evidence>
<name>A0A1I2MVT1_9GAMM</name>
<dbReference type="NCBIfam" id="TIGR00668">
    <property type="entry name" value="apaH"/>
    <property type="match status" value="1"/>
</dbReference>
<dbReference type="EC" id="3.6.1.41" evidence="5"/>
<evidence type="ECO:0000256" key="2">
    <source>
        <dbReference type="ARBA" id="ARBA00005419"/>
    </source>
</evidence>
<comment type="catalytic activity">
    <reaction evidence="4 5">
        <text>P(1),P(4)-bis(5'-adenosyl) tetraphosphate + H2O = 2 ADP + 2 H(+)</text>
        <dbReference type="Rhea" id="RHEA:24252"/>
        <dbReference type="ChEBI" id="CHEBI:15377"/>
        <dbReference type="ChEBI" id="CHEBI:15378"/>
        <dbReference type="ChEBI" id="CHEBI:58141"/>
        <dbReference type="ChEBI" id="CHEBI:456216"/>
        <dbReference type="EC" id="3.6.1.41"/>
    </reaction>
</comment>
<dbReference type="STRING" id="1045558.SAMN05216175_102125"/>
<dbReference type="HAMAP" id="MF_00199">
    <property type="entry name" value="ApaH"/>
    <property type="match status" value="1"/>
</dbReference>
<feature type="domain" description="Calcineurin-like phosphoesterase" evidence="6">
    <location>
        <begin position="4"/>
        <end position="157"/>
    </location>
</feature>
<dbReference type="Pfam" id="PF00149">
    <property type="entry name" value="Metallophos"/>
    <property type="match status" value="1"/>
</dbReference>
<dbReference type="RefSeq" id="WP_090724539.1">
    <property type="nucleotide sequence ID" value="NZ_FOOU01000002.1"/>
</dbReference>
<dbReference type="EMBL" id="FOOU01000002">
    <property type="protein sequence ID" value="SFF95553.1"/>
    <property type="molecule type" value="Genomic_DNA"/>
</dbReference>
<dbReference type="InterPro" id="IPR004843">
    <property type="entry name" value="Calcineurin-like_PHP"/>
</dbReference>
<evidence type="ECO:0000256" key="1">
    <source>
        <dbReference type="ARBA" id="ARBA00003413"/>
    </source>
</evidence>
<keyword evidence="3 5" id="KW-0378">Hydrolase</keyword>
<dbReference type="PANTHER" id="PTHR40942:SF4">
    <property type="entry name" value="CYTOCHROME C5"/>
    <property type="match status" value="1"/>
</dbReference>
<gene>
    <name evidence="5" type="primary">apaH</name>
    <name evidence="7" type="ORF">SAMN05216175_102125</name>
</gene>
<evidence type="ECO:0000256" key="4">
    <source>
        <dbReference type="ARBA" id="ARBA00049417"/>
    </source>
</evidence>
<dbReference type="PANTHER" id="PTHR40942">
    <property type="match status" value="1"/>
</dbReference>
<dbReference type="PIRSF" id="PIRSF000903">
    <property type="entry name" value="B5n-ttraPtase_sm"/>
    <property type="match status" value="1"/>
</dbReference>
<evidence type="ECO:0000259" key="6">
    <source>
        <dbReference type="Pfam" id="PF00149"/>
    </source>
</evidence>
<evidence type="ECO:0000256" key="5">
    <source>
        <dbReference type="HAMAP-Rule" id="MF_00199"/>
    </source>
</evidence>
<dbReference type="Proteomes" id="UP000198623">
    <property type="component" value="Unassembled WGS sequence"/>
</dbReference>
<dbReference type="InterPro" id="IPR004617">
    <property type="entry name" value="ApaH"/>
</dbReference>
<comment type="function">
    <text evidence="1 5">Hydrolyzes diadenosine 5',5'''-P1,P4-tetraphosphate to yield ADP.</text>
</comment>